<comment type="similarity">
    <text evidence="1">Belongs to the methylthioribose kinase family.</text>
</comment>
<gene>
    <name evidence="7" type="ORF">SERLADRAFT_473731</name>
</gene>
<proteinExistence type="inferred from homology"/>
<evidence type="ECO:0000256" key="3">
    <source>
        <dbReference type="ARBA" id="ARBA00022741"/>
    </source>
</evidence>
<reference evidence="7" key="1">
    <citation type="submission" date="2011-04" db="EMBL/GenBank/DDBJ databases">
        <title>Evolution of plant cell wall degrading machinery underlies the functional diversity of forest fungi.</title>
        <authorList>
            <consortium name="US DOE Joint Genome Institute (JGI-PGF)"/>
            <person name="Eastwood D.C."/>
            <person name="Floudas D."/>
            <person name="Binder M."/>
            <person name="Majcherczyk A."/>
            <person name="Schneider P."/>
            <person name="Aerts A."/>
            <person name="Asiegbu F.O."/>
            <person name="Baker S.E."/>
            <person name="Barry K."/>
            <person name="Bendiksby M."/>
            <person name="Blumentritt M."/>
            <person name="Coutinho P.M."/>
            <person name="Cullen D."/>
            <person name="Cullen D."/>
            <person name="Gathman A."/>
            <person name="Goodell B."/>
            <person name="Henrissat B."/>
            <person name="Ihrmark K."/>
            <person name="Kauserud H."/>
            <person name="Kohler A."/>
            <person name="LaButti K."/>
            <person name="Lapidus A."/>
            <person name="Lavin J.L."/>
            <person name="Lee Y.-H."/>
            <person name="Lindquist E."/>
            <person name="Lilly W."/>
            <person name="Lucas S."/>
            <person name="Morin E."/>
            <person name="Murat C."/>
            <person name="Oguiza J.A."/>
            <person name="Park J."/>
            <person name="Pisabarro A.G."/>
            <person name="Riley R."/>
            <person name="Rosling A."/>
            <person name="Salamov A."/>
            <person name="Schmidt O."/>
            <person name="Schmutz J."/>
            <person name="Skrede I."/>
            <person name="Stenlid J."/>
            <person name="Wiebenga A."/>
            <person name="Xie X."/>
            <person name="Kues U."/>
            <person name="Hibbett D.S."/>
            <person name="Hoffmeister D."/>
            <person name="Hogberg N."/>
            <person name="Martin F."/>
            <person name="Grigoriev I.V."/>
            <person name="Watkinson S.C."/>
        </authorList>
    </citation>
    <scope>NUCLEOTIDE SEQUENCE</scope>
    <source>
        <strain evidence="7">S7.9</strain>
    </source>
</reference>
<evidence type="ECO:0000256" key="2">
    <source>
        <dbReference type="ARBA" id="ARBA00022679"/>
    </source>
</evidence>
<keyword evidence="5" id="KW-0067">ATP-binding</keyword>
<dbReference type="Gene3D" id="3.30.200.20">
    <property type="entry name" value="Phosphorylase Kinase, domain 1"/>
    <property type="match status" value="1"/>
</dbReference>
<keyword evidence="4" id="KW-0418">Kinase</keyword>
<dbReference type="Gene3D" id="3.90.1200.10">
    <property type="match status" value="1"/>
</dbReference>
<dbReference type="GO" id="GO:0016301">
    <property type="term" value="F:kinase activity"/>
    <property type="evidence" value="ECO:0007669"/>
    <property type="project" value="UniProtKB-KW"/>
</dbReference>
<accession>F8P398</accession>
<dbReference type="SUPFAM" id="SSF56112">
    <property type="entry name" value="Protein kinase-like (PK-like)"/>
    <property type="match status" value="1"/>
</dbReference>
<dbReference type="InterPro" id="IPR011009">
    <property type="entry name" value="Kinase-like_dom_sf"/>
</dbReference>
<organism>
    <name type="scientific">Serpula lacrymans var. lacrymans (strain S7.9)</name>
    <name type="common">Dry rot fungus</name>
    <dbReference type="NCBI Taxonomy" id="578457"/>
    <lineage>
        <taxon>Eukaryota</taxon>
        <taxon>Fungi</taxon>
        <taxon>Dikarya</taxon>
        <taxon>Basidiomycota</taxon>
        <taxon>Agaricomycotina</taxon>
        <taxon>Agaricomycetes</taxon>
        <taxon>Agaricomycetidae</taxon>
        <taxon>Boletales</taxon>
        <taxon>Coniophorineae</taxon>
        <taxon>Serpulaceae</taxon>
        <taxon>Serpula</taxon>
    </lineage>
</organism>
<keyword evidence="3" id="KW-0547">Nucleotide-binding</keyword>
<dbReference type="KEGG" id="sla:SERLADRAFT_473731"/>
<evidence type="ECO:0000259" key="6">
    <source>
        <dbReference type="Pfam" id="PF01636"/>
    </source>
</evidence>
<dbReference type="AlphaFoldDB" id="F8P398"/>
<dbReference type="OrthoDB" id="25129at2759"/>
<sequence length="376" mass="41450">MSNTLDLSTAEAVSRYLEGSESFASHLVTPLSGGFCNFTYRIHLRKPYENRPTLVLKYTSEYIASSATKIPLPTVRQVFEAEGLKLAMKLQPADSIVSPPQVHYFDEVSHVIIMEDCGEDSITLKQLMINETLPRTLADEIGAALGEFLGRIHDGNKSPNFDLGLLKDYQLGKAISGSLTYGCLISTITGKDNLSALSDPVLPIPQEKLDIISDLAPTKIDAINNASEIFTQGDFWPGNIMVSLDRDAAIPRLKRMYILDWEVAKAGLPGMDVGQMCAELYLLQRCYAHSAEPAAWVLKSFLEVYRRRCAVDVTTAQTAIVHVGAHLVAWTPRIAWGNKEKTRELVEEGIELLVAGSKSDEAWLGTSLIRPLLLVD</sequence>
<dbReference type="RefSeq" id="XP_007321167.1">
    <property type="nucleotide sequence ID" value="XM_007321105.1"/>
</dbReference>
<dbReference type="EMBL" id="GL945437">
    <property type="protein sequence ID" value="EGO22629.1"/>
    <property type="molecule type" value="Genomic_DNA"/>
</dbReference>
<dbReference type="PANTHER" id="PTHR34273">
    <property type="entry name" value="METHYLTHIORIBOSE KINASE"/>
    <property type="match status" value="1"/>
</dbReference>
<dbReference type="PANTHER" id="PTHR34273:SF2">
    <property type="entry name" value="METHYLTHIORIBOSE KINASE"/>
    <property type="match status" value="1"/>
</dbReference>
<evidence type="ECO:0000256" key="1">
    <source>
        <dbReference type="ARBA" id="ARBA00010165"/>
    </source>
</evidence>
<dbReference type="Proteomes" id="UP000008064">
    <property type="component" value="Unassembled WGS sequence"/>
</dbReference>
<keyword evidence="2" id="KW-0808">Transferase</keyword>
<dbReference type="GO" id="GO:0005524">
    <property type="term" value="F:ATP binding"/>
    <property type="evidence" value="ECO:0007669"/>
    <property type="project" value="UniProtKB-KW"/>
</dbReference>
<dbReference type="HOGENOM" id="CLU_059226_1_1_1"/>
<dbReference type="GeneID" id="18820357"/>
<evidence type="ECO:0000256" key="4">
    <source>
        <dbReference type="ARBA" id="ARBA00022777"/>
    </source>
</evidence>
<evidence type="ECO:0000256" key="5">
    <source>
        <dbReference type="ARBA" id="ARBA00022840"/>
    </source>
</evidence>
<dbReference type="Pfam" id="PF01636">
    <property type="entry name" value="APH"/>
    <property type="match status" value="1"/>
</dbReference>
<evidence type="ECO:0000313" key="7">
    <source>
        <dbReference type="EMBL" id="EGO22629.1"/>
    </source>
</evidence>
<dbReference type="InterPro" id="IPR002575">
    <property type="entry name" value="Aminoglycoside_PTrfase"/>
</dbReference>
<protein>
    <recommendedName>
        <fullName evidence="6">Aminoglycoside phosphotransferase domain-containing protein</fullName>
    </recommendedName>
</protein>
<name>F8P398_SERL9</name>
<feature type="domain" description="Aminoglycoside phosphotransferase" evidence="6">
    <location>
        <begin position="133"/>
        <end position="278"/>
    </location>
</feature>